<dbReference type="SMART" id="SM00721">
    <property type="entry name" value="BAR"/>
    <property type="match status" value="1"/>
</dbReference>
<evidence type="ECO:0000313" key="11">
    <source>
        <dbReference type="Proteomes" id="UP000605846"/>
    </source>
</evidence>
<dbReference type="InterPro" id="IPR001452">
    <property type="entry name" value="SH3_domain"/>
</dbReference>
<dbReference type="GO" id="GO:0008289">
    <property type="term" value="F:lipid binding"/>
    <property type="evidence" value="ECO:0007669"/>
    <property type="project" value="TreeGrafter"/>
</dbReference>
<dbReference type="GO" id="GO:1990528">
    <property type="term" value="C:Rvs161p-Rvs167p complex"/>
    <property type="evidence" value="ECO:0007669"/>
    <property type="project" value="TreeGrafter"/>
</dbReference>
<organism evidence="10 11">
    <name type="scientific">Apophysomyces ossiformis</name>
    <dbReference type="NCBI Taxonomy" id="679940"/>
    <lineage>
        <taxon>Eukaryota</taxon>
        <taxon>Fungi</taxon>
        <taxon>Fungi incertae sedis</taxon>
        <taxon>Mucoromycota</taxon>
        <taxon>Mucoromycotina</taxon>
        <taxon>Mucoromycetes</taxon>
        <taxon>Mucorales</taxon>
        <taxon>Mucorineae</taxon>
        <taxon>Mucoraceae</taxon>
        <taxon>Apophysomyces</taxon>
    </lineage>
</organism>
<sequence>MIKNLGKLKQWTGERLGSAKATLQTEDFQRLEVETEQKRVGFEKVHEAAQLQYSHLSKKKPSPEDAKQKMYPMEIFATCWSSHGDAFPMDSALGVALINYGDAETRISTLQEDFATHMKENYMAMLERGLQEYKEYQNLRKKLESRRLDYDAKLSRLQKSKKEKPELEQEMHAAKMKYEETEYDLLQKMVRLQEFEDEHFEALHQLLEAQLDYYSKSGEILKSLRGRWGQGNPSGPAARNVMRSALTRSPSMSPSVTPRANQNGGAEDYFMHHPESSPGLIPRSPGNTFAQRRPSNRQPSGDSLSPGPGARRIPSRSSLRSNSGEDGSSSQGRLAPPAIPKRQAQNSNQSKKRRKAVYDFDGDSPDELSFRTGDLITVVEEVDEGWWLGEVESNGPKRRGIFPVNYTEELVSPPPMPARPPTATIAPTTMYDDPKDIADEPAETSAEESPFVDSRASPAPTATHSYIRTNQPTRTLSNNSFSTASSTPSPPLSRSSTTVPLSTKPVVAARTPPPPPPSSRTPLNRTYTAPTPAVRPSLQQARANTGDIAQEPSCSLCGCDDFSANLFKKGHCNNCFHKH</sequence>
<keyword evidence="3" id="KW-0963">Cytoplasm</keyword>
<dbReference type="SMART" id="SM00326">
    <property type="entry name" value="SH3"/>
    <property type="match status" value="1"/>
</dbReference>
<name>A0A8H7BTN7_9FUNG</name>
<evidence type="ECO:0000256" key="6">
    <source>
        <dbReference type="SAM" id="Coils"/>
    </source>
</evidence>
<keyword evidence="6" id="KW-0175">Coiled coil</keyword>
<evidence type="ECO:0000313" key="10">
    <source>
        <dbReference type="EMBL" id="KAF7723964.1"/>
    </source>
</evidence>
<evidence type="ECO:0000256" key="4">
    <source>
        <dbReference type="ARBA" id="ARBA00023212"/>
    </source>
</evidence>
<dbReference type="Pfam" id="PF03114">
    <property type="entry name" value="BAR"/>
    <property type="match status" value="1"/>
</dbReference>
<dbReference type="PROSITE" id="PS51021">
    <property type="entry name" value="BAR"/>
    <property type="match status" value="1"/>
</dbReference>
<dbReference type="PRINTS" id="PR00452">
    <property type="entry name" value="SH3DOMAIN"/>
</dbReference>
<feature type="compositionally biased region" description="Low complexity" evidence="7">
    <location>
        <begin position="475"/>
        <end position="510"/>
    </location>
</feature>
<keyword evidence="2 5" id="KW-0728">SH3 domain</keyword>
<dbReference type="InterPro" id="IPR046982">
    <property type="entry name" value="BIN3/RVS161-like"/>
</dbReference>
<accession>A0A8H7BTN7</accession>
<comment type="caution">
    <text evidence="10">The sequence shown here is derived from an EMBL/GenBank/DDBJ whole genome shotgun (WGS) entry which is preliminary data.</text>
</comment>
<dbReference type="InterPro" id="IPR004148">
    <property type="entry name" value="BAR_dom"/>
</dbReference>
<dbReference type="SUPFAM" id="SSF103657">
    <property type="entry name" value="BAR/IMD domain-like"/>
    <property type="match status" value="1"/>
</dbReference>
<keyword evidence="11" id="KW-1185">Reference proteome</keyword>
<proteinExistence type="predicted"/>
<reference evidence="10" key="1">
    <citation type="submission" date="2020-01" db="EMBL/GenBank/DDBJ databases">
        <title>Genome Sequencing of Three Apophysomyces-Like Fungal Strains Confirms a Novel Fungal Genus in the Mucoromycota with divergent Burkholderia-like Endosymbiotic Bacteria.</title>
        <authorList>
            <person name="Stajich J.E."/>
            <person name="Macias A.M."/>
            <person name="Carter-House D."/>
            <person name="Lovett B."/>
            <person name="Kasson L.R."/>
            <person name="Berry K."/>
            <person name="Grigoriev I."/>
            <person name="Chang Y."/>
            <person name="Spatafora J."/>
            <person name="Kasson M.T."/>
        </authorList>
    </citation>
    <scope>NUCLEOTIDE SEQUENCE</scope>
    <source>
        <strain evidence="10">NRRL A-21654</strain>
    </source>
</reference>
<evidence type="ECO:0000256" key="3">
    <source>
        <dbReference type="ARBA" id="ARBA00022490"/>
    </source>
</evidence>
<dbReference type="GO" id="GO:0051666">
    <property type="term" value="P:actin cortical patch localization"/>
    <property type="evidence" value="ECO:0007669"/>
    <property type="project" value="InterPro"/>
</dbReference>
<dbReference type="InterPro" id="IPR027267">
    <property type="entry name" value="AH/BAR_dom_sf"/>
</dbReference>
<dbReference type="GO" id="GO:0006897">
    <property type="term" value="P:endocytosis"/>
    <property type="evidence" value="ECO:0007669"/>
    <property type="project" value="InterPro"/>
</dbReference>
<feature type="region of interest" description="Disordered" evidence="7">
    <location>
        <begin position="246"/>
        <end position="368"/>
    </location>
</feature>
<dbReference type="Gene3D" id="1.20.1270.60">
    <property type="entry name" value="Arfaptin homology (AH) domain/BAR domain"/>
    <property type="match status" value="1"/>
</dbReference>
<keyword evidence="4" id="KW-0206">Cytoskeleton</keyword>
<feature type="compositionally biased region" description="Polar residues" evidence="7">
    <location>
        <begin position="315"/>
        <end position="332"/>
    </location>
</feature>
<dbReference type="SUPFAM" id="SSF50044">
    <property type="entry name" value="SH3-domain"/>
    <property type="match status" value="1"/>
</dbReference>
<evidence type="ECO:0000256" key="2">
    <source>
        <dbReference type="ARBA" id="ARBA00022443"/>
    </source>
</evidence>
<dbReference type="AlphaFoldDB" id="A0A8H7BTN7"/>
<feature type="coiled-coil region" evidence="6">
    <location>
        <begin position="126"/>
        <end position="184"/>
    </location>
</feature>
<feature type="domain" description="SH3" evidence="8">
    <location>
        <begin position="349"/>
        <end position="412"/>
    </location>
</feature>
<dbReference type="GO" id="GO:0043332">
    <property type="term" value="C:mating projection tip"/>
    <property type="evidence" value="ECO:0007669"/>
    <property type="project" value="TreeGrafter"/>
</dbReference>
<dbReference type="PANTHER" id="PTHR47174:SF3">
    <property type="entry name" value="BRIDGING INTEGRATOR 3"/>
    <property type="match status" value="1"/>
</dbReference>
<dbReference type="GO" id="GO:0031097">
    <property type="term" value="C:medial cortex"/>
    <property type="evidence" value="ECO:0007669"/>
    <property type="project" value="TreeGrafter"/>
</dbReference>
<dbReference type="InterPro" id="IPR036028">
    <property type="entry name" value="SH3-like_dom_sf"/>
</dbReference>
<dbReference type="CDD" id="cd00174">
    <property type="entry name" value="SH3"/>
    <property type="match status" value="1"/>
</dbReference>
<evidence type="ECO:0000256" key="1">
    <source>
        <dbReference type="ARBA" id="ARBA00004245"/>
    </source>
</evidence>
<evidence type="ECO:0000256" key="5">
    <source>
        <dbReference type="PROSITE-ProRule" id="PRU00192"/>
    </source>
</evidence>
<dbReference type="EMBL" id="JABAYA010000134">
    <property type="protein sequence ID" value="KAF7723964.1"/>
    <property type="molecule type" value="Genomic_DNA"/>
</dbReference>
<feature type="compositionally biased region" description="Polar residues" evidence="7">
    <location>
        <begin position="246"/>
        <end position="264"/>
    </location>
</feature>
<feature type="compositionally biased region" description="Polar residues" evidence="7">
    <location>
        <begin position="460"/>
        <end position="474"/>
    </location>
</feature>
<protein>
    <recommendedName>
        <fullName evidence="12">BAR-domain-containing protein</fullName>
    </recommendedName>
</protein>
<dbReference type="Gene3D" id="2.30.30.40">
    <property type="entry name" value="SH3 Domains"/>
    <property type="match status" value="1"/>
</dbReference>
<feature type="domain" description="BAR" evidence="9">
    <location>
        <begin position="13"/>
        <end position="237"/>
    </location>
</feature>
<dbReference type="OrthoDB" id="14167at2759"/>
<dbReference type="PROSITE" id="PS50002">
    <property type="entry name" value="SH3"/>
    <property type="match status" value="1"/>
</dbReference>
<dbReference type="GO" id="GO:0015629">
    <property type="term" value="C:actin cytoskeleton"/>
    <property type="evidence" value="ECO:0007669"/>
    <property type="project" value="TreeGrafter"/>
</dbReference>
<evidence type="ECO:0000259" key="9">
    <source>
        <dbReference type="PROSITE" id="PS51021"/>
    </source>
</evidence>
<comment type="subcellular location">
    <subcellularLocation>
        <location evidence="1">Cytoplasm</location>
        <location evidence="1">Cytoskeleton</location>
    </subcellularLocation>
</comment>
<dbReference type="GO" id="GO:0097320">
    <property type="term" value="P:plasma membrane tubulation"/>
    <property type="evidence" value="ECO:0007669"/>
    <property type="project" value="TreeGrafter"/>
</dbReference>
<dbReference type="Pfam" id="PF00018">
    <property type="entry name" value="SH3_1"/>
    <property type="match status" value="1"/>
</dbReference>
<feature type="region of interest" description="Disordered" evidence="7">
    <location>
        <begin position="427"/>
        <end position="536"/>
    </location>
</feature>
<evidence type="ECO:0008006" key="12">
    <source>
        <dbReference type="Google" id="ProtNLM"/>
    </source>
</evidence>
<dbReference type="Proteomes" id="UP000605846">
    <property type="component" value="Unassembled WGS sequence"/>
</dbReference>
<evidence type="ECO:0000259" key="8">
    <source>
        <dbReference type="PROSITE" id="PS50002"/>
    </source>
</evidence>
<evidence type="ECO:0000256" key="7">
    <source>
        <dbReference type="SAM" id="MobiDB-lite"/>
    </source>
</evidence>
<dbReference type="PANTHER" id="PTHR47174">
    <property type="entry name" value="BRIDGING INTEGRATOR 3"/>
    <property type="match status" value="1"/>
</dbReference>
<gene>
    <name evidence="10" type="ORF">EC973_001480</name>
</gene>